<comment type="caution">
    <text evidence="3">The sequence shown here is derived from an EMBL/GenBank/DDBJ whole genome shotgun (WGS) entry which is preliminary data.</text>
</comment>
<gene>
    <name evidence="3" type="ORF">PLOB_00049368</name>
</gene>
<feature type="coiled-coil region" evidence="1">
    <location>
        <begin position="49"/>
        <end position="76"/>
    </location>
</feature>
<keyword evidence="4" id="KW-1185">Reference proteome</keyword>
<feature type="region of interest" description="Disordered" evidence="2">
    <location>
        <begin position="1"/>
        <end position="22"/>
    </location>
</feature>
<feature type="non-terminal residue" evidence="3">
    <location>
        <position position="199"/>
    </location>
</feature>
<feature type="compositionally biased region" description="Basic residues" evidence="2">
    <location>
        <begin position="1"/>
        <end position="16"/>
    </location>
</feature>
<evidence type="ECO:0000313" key="4">
    <source>
        <dbReference type="Proteomes" id="UP001159405"/>
    </source>
</evidence>
<organism evidence="3 4">
    <name type="scientific">Porites lobata</name>
    <dbReference type="NCBI Taxonomy" id="104759"/>
    <lineage>
        <taxon>Eukaryota</taxon>
        <taxon>Metazoa</taxon>
        <taxon>Cnidaria</taxon>
        <taxon>Anthozoa</taxon>
        <taxon>Hexacorallia</taxon>
        <taxon>Scleractinia</taxon>
        <taxon>Fungiina</taxon>
        <taxon>Poritidae</taxon>
        <taxon>Porites</taxon>
    </lineage>
</organism>
<proteinExistence type="predicted"/>
<evidence type="ECO:0000256" key="2">
    <source>
        <dbReference type="SAM" id="MobiDB-lite"/>
    </source>
</evidence>
<dbReference type="EMBL" id="CALNXK010000095">
    <property type="protein sequence ID" value="CAH3153035.1"/>
    <property type="molecule type" value="Genomic_DNA"/>
</dbReference>
<feature type="non-terminal residue" evidence="3">
    <location>
        <position position="1"/>
    </location>
</feature>
<dbReference type="Proteomes" id="UP001159405">
    <property type="component" value="Unassembled WGS sequence"/>
</dbReference>
<sequence>LGSKSRRKSSTSKKCKSNFPVGELSKQRATLRAEYLSKSKEICTLNKKIQRLKNKKTQLKENIDQVKADLPAVKSKRLVFEVTANTSTQRKKSPTVLSDEGKLNMPQRSASRRQLETLVAATEVNGGSVENRSLALDGMFSTLTKYAKTAALSKYFSSSKKMRKASLAVIKPQVKQYEQSDHNVIRSLSMLYAGGLMGK</sequence>
<evidence type="ECO:0000313" key="3">
    <source>
        <dbReference type="EMBL" id="CAH3153035.1"/>
    </source>
</evidence>
<protein>
    <submittedName>
        <fullName evidence="3">Uncharacterized protein</fullName>
    </submittedName>
</protein>
<name>A0ABN8PXU2_9CNID</name>
<evidence type="ECO:0000256" key="1">
    <source>
        <dbReference type="SAM" id="Coils"/>
    </source>
</evidence>
<feature type="region of interest" description="Disordered" evidence="2">
    <location>
        <begin position="90"/>
        <end position="111"/>
    </location>
</feature>
<reference evidence="3 4" key="1">
    <citation type="submission" date="2022-05" db="EMBL/GenBank/DDBJ databases">
        <authorList>
            <consortium name="Genoscope - CEA"/>
            <person name="William W."/>
        </authorList>
    </citation>
    <scope>NUCLEOTIDE SEQUENCE [LARGE SCALE GENOMIC DNA]</scope>
</reference>
<keyword evidence="1" id="KW-0175">Coiled coil</keyword>
<accession>A0ABN8PXU2</accession>